<keyword evidence="3" id="KW-1185">Reference proteome</keyword>
<feature type="compositionally biased region" description="Low complexity" evidence="1">
    <location>
        <begin position="358"/>
        <end position="372"/>
    </location>
</feature>
<feature type="compositionally biased region" description="Polar residues" evidence="1">
    <location>
        <begin position="738"/>
        <end position="749"/>
    </location>
</feature>
<feature type="compositionally biased region" description="Polar residues" evidence="1">
    <location>
        <begin position="337"/>
        <end position="346"/>
    </location>
</feature>
<feature type="compositionally biased region" description="Polar residues" evidence="1">
    <location>
        <begin position="107"/>
        <end position="120"/>
    </location>
</feature>
<feature type="compositionally biased region" description="Polar residues" evidence="1">
    <location>
        <begin position="712"/>
        <end position="723"/>
    </location>
</feature>
<proteinExistence type="predicted"/>
<feature type="compositionally biased region" description="Polar residues" evidence="1">
    <location>
        <begin position="897"/>
        <end position="921"/>
    </location>
</feature>
<feature type="compositionally biased region" description="Polar residues" evidence="1">
    <location>
        <begin position="542"/>
        <end position="555"/>
    </location>
</feature>
<feature type="compositionally biased region" description="Polar residues" evidence="1">
    <location>
        <begin position="656"/>
        <end position="665"/>
    </location>
</feature>
<feature type="compositionally biased region" description="Polar residues" evidence="1">
    <location>
        <begin position="840"/>
        <end position="886"/>
    </location>
</feature>
<organism evidence="2 3">
    <name type="scientific">Apiosordaria backusii</name>
    <dbReference type="NCBI Taxonomy" id="314023"/>
    <lineage>
        <taxon>Eukaryota</taxon>
        <taxon>Fungi</taxon>
        <taxon>Dikarya</taxon>
        <taxon>Ascomycota</taxon>
        <taxon>Pezizomycotina</taxon>
        <taxon>Sordariomycetes</taxon>
        <taxon>Sordariomycetidae</taxon>
        <taxon>Sordariales</taxon>
        <taxon>Lasiosphaeriaceae</taxon>
        <taxon>Apiosordaria</taxon>
    </lineage>
</organism>
<feature type="compositionally biased region" description="Low complexity" evidence="1">
    <location>
        <begin position="443"/>
        <end position="464"/>
    </location>
</feature>
<evidence type="ECO:0000256" key="1">
    <source>
        <dbReference type="SAM" id="MobiDB-lite"/>
    </source>
</evidence>
<feature type="compositionally biased region" description="Basic and acidic residues" evidence="1">
    <location>
        <begin position="122"/>
        <end position="148"/>
    </location>
</feature>
<feature type="compositionally biased region" description="Basic and acidic residues" evidence="1">
    <location>
        <begin position="772"/>
        <end position="791"/>
    </location>
</feature>
<evidence type="ECO:0000313" key="2">
    <source>
        <dbReference type="EMBL" id="KAK0748255.1"/>
    </source>
</evidence>
<reference evidence="2" key="1">
    <citation type="submission" date="2023-06" db="EMBL/GenBank/DDBJ databases">
        <title>Genome-scale phylogeny and comparative genomics of the fungal order Sordariales.</title>
        <authorList>
            <consortium name="Lawrence Berkeley National Laboratory"/>
            <person name="Hensen N."/>
            <person name="Bonometti L."/>
            <person name="Westerberg I."/>
            <person name="Brannstrom I.O."/>
            <person name="Guillou S."/>
            <person name="Cros-Aarteil S."/>
            <person name="Calhoun S."/>
            <person name="Haridas S."/>
            <person name="Kuo A."/>
            <person name="Mondo S."/>
            <person name="Pangilinan J."/>
            <person name="Riley R."/>
            <person name="Labutti K."/>
            <person name="Andreopoulos B."/>
            <person name="Lipzen A."/>
            <person name="Chen C."/>
            <person name="Yanf M."/>
            <person name="Daum C."/>
            <person name="Ng V."/>
            <person name="Clum A."/>
            <person name="Steindorff A."/>
            <person name="Ohm R."/>
            <person name="Martin F."/>
            <person name="Silar P."/>
            <person name="Natvig D."/>
            <person name="Lalanne C."/>
            <person name="Gautier V."/>
            <person name="Ament-Velasquez S.L."/>
            <person name="Kruys A."/>
            <person name="Hutchinson M.I."/>
            <person name="Powell A.J."/>
            <person name="Barry K."/>
            <person name="Miller A.N."/>
            <person name="Grigoriev I.V."/>
            <person name="Debuchy R."/>
            <person name="Gladieux P."/>
            <person name="Thoren M.H."/>
            <person name="Johannesson H."/>
        </authorList>
    </citation>
    <scope>NUCLEOTIDE SEQUENCE</scope>
    <source>
        <strain evidence="2">CBS 540.89</strain>
    </source>
</reference>
<dbReference type="AlphaFoldDB" id="A0AA40EZ74"/>
<accession>A0AA40EZ74</accession>
<feature type="compositionally biased region" description="Low complexity" evidence="1">
    <location>
        <begin position="59"/>
        <end position="71"/>
    </location>
</feature>
<dbReference type="Proteomes" id="UP001172159">
    <property type="component" value="Unassembled WGS sequence"/>
</dbReference>
<comment type="caution">
    <text evidence="2">The sequence shown here is derived from an EMBL/GenBank/DDBJ whole genome shotgun (WGS) entry which is preliminary data.</text>
</comment>
<feature type="compositionally biased region" description="Polar residues" evidence="1">
    <location>
        <begin position="575"/>
        <end position="593"/>
    </location>
</feature>
<evidence type="ECO:0000313" key="3">
    <source>
        <dbReference type="Proteomes" id="UP001172159"/>
    </source>
</evidence>
<feature type="compositionally biased region" description="Polar residues" evidence="1">
    <location>
        <begin position="166"/>
        <end position="176"/>
    </location>
</feature>
<feature type="compositionally biased region" description="Polar residues" evidence="1">
    <location>
        <begin position="232"/>
        <end position="249"/>
    </location>
</feature>
<feature type="compositionally biased region" description="Polar residues" evidence="1">
    <location>
        <begin position="184"/>
        <end position="193"/>
    </location>
</feature>
<name>A0AA40EZ74_9PEZI</name>
<feature type="compositionally biased region" description="Low complexity" evidence="1">
    <location>
        <begin position="556"/>
        <end position="568"/>
    </location>
</feature>
<dbReference type="EMBL" id="JAUKTV010000001">
    <property type="protein sequence ID" value="KAK0748255.1"/>
    <property type="molecule type" value="Genomic_DNA"/>
</dbReference>
<protein>
    <submittedName>
        <fullName evidence="2">Uncharacterized protein</fullName>
    </submittedName>
</protein>
<feature type="compositionally biased region" description="Polar residues" evidence="1">
    <location>
        <begin position="399"/>
        <end position="432"/>
    </location>
</feature>
<feature type="region of interest" description="Disordered" evidence="1">
    <location>
        <begin position="1"/>
        <end position="21"/>
    </location>
</feature>
<feature type="compositionally biased region" description="Basic and acidic residues" evidence="1">
    <location>
        <begin position="250"/>
        <end position="260"/>
    </location>
</feature>
<feature type="compositionally biased region" description="Polar residues" evidence="1">
    <location>
        <begin position="304"/>
        <end position="318"/>
    </location>
</feature>
<sequence length="1053" mass="113124">MDMLFSAYGSGPLPKSAMEEIERRTEELLKSGTFNHLEKKSKLDQLQETYPPSVPYSATSQGSLPSLLLPGSGTGEEDSGSDTPTNPISPLKQVKFLAPGTDDEAMSDQSSICQSPSWENYGQRKKEKKLEAERRKKEKLQAEKEAKASKKRNTTRLSKLPPPTTALGTGSRTSGLISPERSMSDPSLITQHSLLHPQSVHRPEGGGRAASTDNLQRSPRHLPTGSEVLSGGNATRPYTASQNTISNNHSDSRLELRRSISEGPVPNVPTIPPSLSSSNDGRLPRDACPPSASRTPMLRHMSPSGHTRSNSLPQTATSHPRGRDGHRVSDRHPANYVQYQRAQSNELALAGLIDEESAANSSPHPSSRSSSRNPRHSRRSSFTQDAKAAAMKLIGRRGTSATRNDSAVNNQPPSIQSDYFGNANHPQASGSSPVEVLGNLTYGPPSTSHSTGSSGGFSVTDSTSANHSKRSRSLKDAAKATLSIGKRPQLQTSATAPLTAPPYFSFRDRKQPKATVPMEVGGPRVLDDPPNVAPMSPVAQPTAPSSVTSNGTASQTGSRVSEGSSTSSAFEDGSSLVSPTVTPDTSRPQSSGGDSAVENIPAEKSLGFQGTEHAHSHTSSKSTTPRPENPEEFGPEPIGDDDRWSRTAIPLDQDNDAQSFITSRSNLDDSDGPSPTSPTSTDELVLKDQTEGLEPRHDLARALRSSEPPRSPTYSDLLSTSSGEPVISIPPRSKRRNLSVSDSGQTSFYTERMTESPLSPYGPEEDFVTRPLKPERANRKQKRESRTREFDSNQQSVIHRNEHFSEALPSHSSTNLASPPLPPRSGTRRSKPVMAVEYQIPSSPYSEEFPDSNTTPTQGHLGSSTFHSGTRLTEQSAVRPSSQPRTHSAPVMLPTPISMSRAHTPSSLASLSAQRAGNTAKTGPVSILKPTKHSDISFSAPASPGQPPVLSSLPRHMQLKPATSTRPPTTAAESRMAPIAKMFVECCSCKFYHDMPSKIYECMAKPDAVVEDRNLGISGAITTAVKCPWCQHSMSTGCCSGYAAVVYLKEKLH</sequence>
<feature type="compositionally biased region" description="Basic and acidic residues" evidence="1">
    <location>
        <begin position="684"/>
        <end position="701"/>
    </location>
</feature>
<gene>
    <name evidence="2" type="ORF">B0T21DRAFT_380133</name>
</gene>
<feature type="compositionally biased region" description="Basic and acidic residues" evidence="1">
    <location>
        <begin position="321"/>
        <end position="333"/>
    </location>
</feature>
<feature type="compositionally biased region" description="Low complexity" evidence="1">
    <location>
        <begin position="672"/>
        <end position="682"/>
    </location>
</feature>
<feature type="region of interest" description="Disordered" evidence="1">
    <location>
        <begin position="40"/>
        <end position="953"/>
    </location>
</feature>